<organism evidence="3 4">
    <name type="scientific">Corynebacterium variabile</name>
    <dbReference type="NCBI Taxonomy" id="1727"/>
    <lineage>
        <taxon>Bacteria</taxon>
        <taxon>Bacillati</taxon>
        <taxon>Actinomycetota</taxon>
        <taxon>Actinomycetes</taxon>
        <taxon>Mycobacteriales</taxon>
        <taxon>Corynebacteriaceae</taxon>
        <taxon>Corynebacterium</taxon>
    </lineage>
</organism>
<dbReference type="PANTHER" id="PTHR38110">
    <property type="entry name" value="CHROMOSOME 23, WHOLE GENOME SHOTGUN SEQUENCE"/>
    <property type="match status" value="1"/>
</dbReference>
<protein>
    <submittedName>
        <fullName evidence="3">Thioesterase-like superfamily</fullName>
    </submittedName>
</protein>
<sequence>MSENLNQHSTFSDVSAVTSIDDNRWTADIHPGWTILGNPNGGYLQATMVNAASDLVAGEHPHPVAVSTHFLRAPRPGTVELEAELLRAGRTTTQVRCRMSQGGKVTGETTVTFGSLAPAADLGQSGTWNSAGLPPAPHQVEGCATYPAAGEQPPVEIYRHVGLRPEPGQPMFTTGEGRGVGEVRAWVTLPGGEDFTPESLLLAADVLPPATMDIRPAGWVPTIELTTYVRALPAPGPVNVLLTANLILGDRVDETATVWDSTGAVVAQSHQLAGIRFA</sequence>
<dbReference type="Proteomes" id="UP000182498">
    <property type="component" value="Unassembled WGS sequence"/>
</dbReference>
<evidence type="ECO:0000313" key="4">
    <source>
        <dbReference type="Proteomes" id="UP000182498"/>
    </source>
</evidence>
<proteinExistence type="predicted"/>
<dbReference type="SUPFAM" id="SSF54637">
    <property type="entry name" value="Thioesterase/thiol ester dehydrase-isomerase"/>
    <property type="match status" value="2"/>
</dbReference>
<keyword evidence="4" id="KW-1185">Reference proteome</keyword>
<dbReference type="Pfam" id="PF20789">
    <property type="entry name" value="4HBT_3C"/>
    <property type="match status" value="1"/>
</dbReference>
<evidence type="ECO:0000259" key="2">
    <source>
        <dbReference type="Pfam" id="PF20789"/>
    </source>
</evidence>
<feature type="domain" description="Acyl-CoA thioesterase-like N-terminal HotDog" evidence="1">
    <location>
        <begin position="30"/>
        <end position="114"/>
    </location>
</feature>
<reference evidence="4" key="1">
    <citation type="submission" date="2015-11" db="EMBL/GenBank/DDBJ databases">
        <authorList>
            <person name="Dugat-Bony E."/>
        </authorList>
    </citation>
    <scope>NUCLEOTIDE SEQUENCE [LARGE SCALE GENOMIC DNA]</scope>
    <source>
        <strain evidence="4">Mu292</strain>
    </source>
</reference>
<dbReference type="AlphaFoldDB" id="A0A0X2NPE9"/>
<dbReference type="InterPro" id="IPR049450">
    <property type="entry name" value="ACOT8-like_C"/>
</dbReference>
<dbReference type="RefSeq" id="WP_218055623.1">
    <property type="nucleotide sequence ID" value="NZ_FAUH01000021.1"/>
</dbReference>
<name>A0A0X2NPE9_9CORY</name>
<accession>A0A0X2NPE9</accession>
<evidence type="ECO:0000259" key="1">
    <source>
        <dbReference type="Pfam" id="PF13622"/>
    </source>
</evidence>
<dbReference type="InterPro" id="IPR052389">
    <property type="entry name" value="Sec_Metab_Biosynth-Assoc"/>
</dbReference>
<dbReference type="PANTHER" id="PTHR38110:SF1">
    <property type="entry name" value="THIOESTERASE DOMAIN-CONTAINING PROTEIN"/>
    <property type="match status" value="1"/>
</dbReference>
<dbReference type="Pfam" id="PF13622">
    <property type="entry name" value="4HBT_3"/>
    <property type="match status" value="1"/>
</dbReference>
<feature type="domain" description="Acyl-CoA thioesterase-like C-terminal" evidence="2">
    <location>
        <begin position="141"/>
        <end position="273"/>
    </location>
</feature>
<dbReference type="InterPro" id="IPR029069">
    <property type="entry name" value="HotDog_dom_sf"/>
</dbReference>
<dbReference type="EMBL" id="FAUH01000021">
    <property type="protein sequence ID" value="CUU67326.1"/>
    <property type="molecule type" value="Genomic_DNA"/>
</dbReference>
<evidence type="ECO:0000313" key="3">
    <source>
        <dbReference type="EMBL" id="CUU67326.1"/>
    </source>
</evidence>
<dbReference type="InterPro" id="IPR049449">
    <property type="entry name" value="TesB_ACOT8-like_N"/>
</dbReference>
<dbReference type="InterPro" id="IPR042171">
    <property type="entry name" value="Acyl-CoA_hotdog"/>
</dbReference>
<dbReference type="Gene3D" id="2.40.160.210">
    <property type="entry name" value="Acyl-CoA thioesterase, double hotdog domain"/>
    <property type="match status" value="1"/>
</dbReference>
<gene>
    <name evidence="3" type="ORF">CVAR292_02688</name>
</gene>